<feature type="compositionally biased region" description="Basic and acidic residues" evidence="8">
    <location>
        <begin position="8"/>
        <end position="21"/>
    </location>
</feature>
<evidence type="ECO:0000256" key="3">
    <source>
        <dbReference type="ARBA" id="ARBA00022448"/>
    </source>
</evidence>
<dbReference type="InterPro" id="IPR035979">
    <property type="entry name" value="RBD_domain_sf"/>
</dbReference>
<dbReference type="Pfam" id="PF09162">
    <property type="entry name" value="Tap-RNA_bind"/>
    <property type="match status" value="1"/>
</dbReference>
<dbReference type="GO" id="GO:0005737">
    <property type="term" value="C:cytoplasm"/>
    <property type="evidence" value="ECO:0007669"/>
    <property type="project" value="InterPro"/>
</dbReference>
<evidence type="ECO:0000256" key="6">
    <source>
        <dbReference type="ARBA" id="ARBA00022816"/>
    </source>
</evidence>
<dbReference type="FunFam" id="1.10.8.10:FF:000018">
    <property type="entry name" value="Nuclear RNA export factor 1"/>
    <property type="match status" value="1"/>
</dbReference>
<keyword evidence="10" id="KW-1185">Reference proteome</keyword>
<dbReference type="Proteomes" id="UP000466442">
    <property type="component" value="Linkage Group LG9"/>
</dbReference>
<dbReference type="SUPFAM" id="SSF54928">
    <property type="entry name" value="RNA-binding domain, RBD"/>
    <property type="match status" value="1"/>
</dbReference>
<protein>
    <recommendedName>
        <fullName evidence="11">NTF2 domain-containing protein</fullName>
    </recommendedName>
</protein>
<evidence type="ECO:0000313" key="10">
    <source>
        <dbReference type="Proteomes" id="UP000466442"/>
    </source>
</evidence>
<organism evidence="9 10">
    <name type="scientific">Apolygus lucorum</name>
    <name type="common">Small green plant bug</name>
    <name type="synonym">Lygocoris lucorum</name>
    <dbReference type="NCBI Taxonomy" id="248454"/>
    <lineage>
        <taxon>Eukaryota</taxon>
        <taxon>Metazoa</taxon>
        <taxon>Ecdysozoa</taxon>
        <taxon>Arthropoda</taxon>
        <taxon>Hexapoda</taxon>
        <taxon>Insecta</taxon>
        <taxon>Pterygota</taxon>
        <taxon>Neoptera</taxon>
        <taxon>Paraneoptera</taxon>
        <taxon>Hemiptera</taxon>
        <taxon>Heteroptera</taxon>
        <taxon>Panheteroptera</taxon>
        <taxon>Cimicomorpha</taxon>
        <taxon>Miridae</taxon>
        <taxon>Mirini</taxon>
        <taxon>Apolygus</taxon>
    </lineage>
</organism>
<comment type="similarity">
    <text evidence="2">Belongs to the NXF family.</text>
</comment>
<dbReference type="SMART" id="SM00804">
    <property type="entry name" value="TAP_C"/>
    <property type="match status" value="1"/>
</dbReference>
<dbReference type="InterPro" id="IPR012677">
    <property type="entry name" value="Nucleotide-bd_a/b_plait_sf"/>
</dbReference>
<dbReference type="InterPro" id="IPR030217">
    <property type="entry name" value="NXF_fam"/>
</dbReference>
<reference evidence="9" key="1">
    <citation type="journal article" date="2021" name="Mol. Ecol. Resour.">
        <title>Apolygus lucorum genome provides insights into omnivorousness and mesophyll feeding.</title>
        <authorList>
            <person name="Liu Y."/>
            <person name="Liu H."/>
            <person name="Wang H."/>
            <person name="Huang T."/>
            <person name="Liu B."/>
            <person name="Yang B."/>
            <person name="Yin L."/>
            <person name="Li B."/>
            <person name="Zhang Y."/>
            <person name="Zhang S."/>
            <person name="Jiang F."/>
            <person name="Zhang X."/>
            <person name="Ren Y."/>
            <person name="Wang B."/>
            <person name="Wang S."/>
            <person name="Lu Y."/>
            <person name="Wu K."/>
            <person name="Fan W."/>
            <person name="Wang G."/>
        </authorList>
    </citation>
    <scope>NUCLEOTIDE SEQUENCE</scope>
    <source>
        <strain evidence="9">12Hb</strain>
    </source>
</reference>
<accession>A0A6A4JV37</accession>
<dbReference type="Pfam" id="PF22602">
    <property type="entry name" value="NXF_NTF2"/>
    <property type="match status" value="1"/>
</dbReference>
<gene>
    <name evidence="9" type="ORF">GE061_019763</name>
</gene>
<dbReference type="PANTHER" id="PTHR10662">
    <property type="entry name" value="NUCLEAR RNA EXPORT FACTOR"/>
    <property type="match status" value="1"/>
</dbReference>
<name>A0A6A4JV37_APOLU</name>
<dbReference type="OrthoDB" id="25872at2759"/>
<dbReference type="AlphaFoldDB" id="A0A6A4JV37"/>
<dbReference type="Pfam" id="PF24048">
    <property type="entry name" value="LRR_NXF1-5"/>
    <property type="match status" value="1"/>
</dbReference>
<dbReference type="FunFam" id="3.80.10.10:FF:000384">
    <property type="entry name" value="Nuclear RNA export factor 1"/>
    <property type="match status" value="1"/>
</dbReference>
<dbReference type="Gene3D" id="1.10.8.10">
    <property type="entry name" value="DNA helicase RuvA subunit, C-terminal domain"/>
    <property type="match status" value="1"/>
</dbReference>
<evidence type="ECO:0000256" key="5">
    <source>
        <dbReference type="ARBA" id="ARBA00022737"/>
    </source>
</evidence>
<sequence>MARRGRDRGHYKSYNDHDDRVGGGNHNNDGNRRVSFKNQGGGHRNRNNRNRQQGFDTKHIRSLIMSNDDIDMGGHYNQKPNSHGSIKQRKGKRTLKFVANCFYRVEVRYGSRYEKDYLLKVLASHINPTPLIPLGCKKNNNDFVFTVIDHTTAEKIMNANRAVTLNDGWKMSVHVRPYTPIVEVDEKLTTAIKAALASRYNASTRSLDLTTFQEDPNFLSQELICPLNRSNVMNFVIELISESVPDLVALNLNKNGISGIEHLKALNDKLPHLRILHMAHNSIREVKQFDPLKGLKLEEINLDGNILASQFNSQEDYIREIRKRFPKVMKLDGVDLPKPITFDLEEEDAGNLPKSQLSFMCDAEHGSVMAKTFIEQYYQIFDSDDRSPLIQAYHDTAHFSIMCHIGVSDSHSMFSNFIADNRNILKFNNSERRLKLLKIGKHSIVGALKSFTETEHDPTTFVVDLVFFTPALIQLIVSGLFREKIKPTSGSQYKYFSRTFIIVPVGTGFCIVNEELCLHYPTSAQMKQMMSKSKPASAMPAPGPSAVPSPVVPSMAPVVNGVSPDILAKQQIVTELAAKSGMNLMWSEKCLNETNWNLEQALFAFMQLREAGTIPIEAFQK</sequence>
<keyword evidence="5" id="KW-0677">Repeat</keyword>
<dbReference type="InterPro" id="IPR032710">
    <property type="entry name" value="NTF2-like_dom_sf"/>
</dbReference>
<dbReference type="InterPro" id="IPR001611">
    <property type="entry name" value="Leu-rich_rpt"/>
</dbReference>
<proteinExistence type="inferred from homology"/>
<dbReference type="InterPro" id="IPR005637">
    <property type="entry name" value="TAP_C_dom"/>
</dbReference>
<keyword evidence="7" id="KW-0539">Nucleus</keyword>
<dbReference type="PROSITE" id="PS50177">
    <property type="entry name" value="NTF2_DOMAIN"/>
    <property type="match status" value="1"/>
</dbReference>
<dbReference type="GO" id="GO:0005654">
    <property type="term" value="C:nucleoplasm"/>
    <property type="evidence" value="ECO:0007669"/>
    <property type="project" value="UniProtKB-SubCell"/>
</dbReference>
<evidence type="ECO:0000256" key="4">
    <source>
        <dbReference type="ARBA" id="ARBA00022614"/>
    </source>
</evidence>
<keyword evidence="6" id="KW-0509">mRNA transport</keyword>
<dbReference type="InterPro" id="IPR032675">
    <property type="entry name" value="LRR_dom_sf"/>
</dbReference>
<dbReference type="PROSITE" id="PS51450">
    <property type="entry name" value="LRR"/>
    <property type="match status" value="2"/>
</dbReference>
<keyword evidence="4" id="KW-0433">Leucine-rich repeat</keyword>
<dbReference type="PANTHER" id="PTHR10662:SF22">
    <property type="entry name" value="NUCLEAR RNA EXPORT FACTOR 1"/>
    <property type="match status" value="1"/>
</dbReference>
<evidence type="ECO:0008006" key="11">
    <source>
        <dbReference type="Google" id="ProtNLM"/>
    </source>
</evidence>
<keyword evidence="3" id="KW-0813">Transport</keyword>
<evidence type="ECO:0000256" key="7">
    <source>
        <dbReference type="ARBA" id="ARBA00023242"/>
    </source>
</evidence>
<dbReference type="SUPFAM" id="SSF54427">
    <property type="entry name" value="NTF2-like"/>
    <property type="match status" value="1"/>
</dbReference>
<dbReference type="InterPro" id="IPR057125">
    <property type="entry name" value="NXF1/2/3/5-like_LRR"/>
</dbReference>
<evidence type="ECO:0000256" key="8">
    <source>
        <dbReference type="SAM" id="MobiDB-lite"/>
    </source>
</evidence>
<dbReference type="SUPFAM" id="SSF46934">
    <property type="entry name" value="UBA-like"/>
    <property type="match status" value="1"/>
</dbReference>
<dbReference type="GO" id="GO:0016973">
    <property type="term" value="P:poly(A)+ mRNA export from nucleus"/>
    <property type="evidence" value="ECO:0007669"/>
    <property type="project" value="TreeGrafter"/>
</dbReference>
<dbReference type="EMBL" id="WIXP02000009">
    <property type="protein sequence ID" value="KAF6205590.1"/>
    <property type="molecule type" value="Genomic_DNA"/>
</dbReference>
<dbReference type="InterPro" id="IPR018222">
    <property type="entry name" value="Nuclear_transport_factor_2_euk"/>
</dbReference>
<comment type="caution">
    <text evidence="9">The sequence shown here is derived from an EMBL/GenBank/DDBJ whole genome shotgun (WGS) entry which is preliminary data.</text>
</comment>
<evidence type="ECO:0000256" key="2">
    <source>
        <dbReference type="ARBA" id="ARBA00009285"/>
    </source>
</evidence>
<dbReference type="CDD" id="cd14342">
    <property type="entry name" value="UBA_TAP-C"/>
    <property type="match status" value="1"/>
</dbReference>
<dbReference type="InterPro" id="IPR015245">
    <property type="entry name" value="Tap_RNA-bd"/>
</dbReference>
<dbReference type="Gene3D" id="3.30.70.330">
    <property type="match status" value="1"/>
</dbReference>
<dbReference type="InterPro" id="IPR002075">
    <property type="entry name" value="NTF2_dom"/>
</dbReference>
<feature type="region of interest" description="Disordered" evidence="8">
    <location>
        <begin position="1"/>
        <end position="57"/>
    </location>
</feature>
<dbReference type="Gene3D" id="3.80.10.10">
    <property type="entry name" value="Ribonuclease Inhibitor"/>
    <property type="match status" value="1"/>
</dbReference>
<dbReference type="PROSITE" id="PS51281">
    <property type="entry name" value="TAP_C"/>
    <property type="match status" value="1"/>
</dbReference>
<dbReference type="Pfam" id="PF03943">
    <property type="entry name" value="TAP_C"/>
    <property type="match status" value="1"/>
</dbReference>
<evidence type="ECO:0000256" key="1">
    <source>
        <dbReference type="ARBA" id="ARBA00004642"/>
    </source>
</evidence>
<dbReference type="GO" id="GO:0003723">
    <property type="term" value="F:RNA binding"/>
    <property type="evidence" value="ECO:0007669"/>
    <property type="project" value="InterPro"/>
</dbReference>
<dbReference type="SUPFAM" id="SSF52058">
    <property type="entry name" value="L domain-like"/>
    <property type="match status" value="1"/>
</dbReference>
<comment type="subcellular location">
    <subcellularLocation>
        <location evidence="1">Nucleus</location>
        <location evidence="1">Nucleoplasm</location>
    </subcellularLocation>
</comment>
<evidence type="ECO:0000313" key="9">
    <source>
        <dbReference type="EMBL" id="KAF6205590.1"/>
    </source>
</evidence>
<dbReference type="InterPro" id="IPR009060">
    <property type="entry name" value="UBA-like_sf"/>
</dbReference>
<dbReference type="Gene3D" id="3.10.450.50">
    <property type="match status" value="1"/>
</dbReference>